<accession>A0ABR0UZ76</accession>
<keyword evidence="2" id="KW-0328">Glycosyltransferase</keyword>
<evidence type="ECO:0000256" key="5">
    <source>
        <dbReference type="ARBA" id="ARBA00023180"/>
    </source>
</evidence>
<proteinExistence type="predicted"/>
<sequence>MKVAEWGTMSMCDAERRLLANALLDMSNEWFVLLSESCIPLQNFTTVYKYISRSRFSFIGAFDEPGPTGRDRYNDNLLPEVNITDWRKGSQWFEINRKLAVDASSKTAFTILSLSSFADRIATWASIIFRPCLVSDPQLLANRSVTWVDWSRGGPHPATFGESDVTDELFKEIADDKPCVYNDRPTDLCFLFARKFAPSALGRLLEHNRSDRMVLWKTIWLRSLAKRDRFNKRSRIRRTNDRKNLMIKPIGSACDDERFLRKRKIGQLGIESNGGVVKKKRKTRGNNGCTKDVVRTSILSKKWKNMFNSYLAFDFDERWFRARGAVGKHNRIKARELQKKKFKCYVDKSIATRLDPVPCIDKFRLYVNNADDALRTCMDRWICAAVDKNVKELHIQVNTQGKFFYLPDAVLLSTSIISLKFSGFVLSGFNPIRMCYLRELSIKESLVVSEYVIKKFETSCPLLEDLRFVCCRGVFNIVISSLLNLKRVEVHKCGQVSSIQIAAPNLESFWYHAEGHQECKIDLKGSGNLKTLTLKDCKMTDTAFQDCISKCPLLEKLVLHKCANLERLTILSEKLKSLALIQCVKLQEVNIDAPNLYSFQYSGHRMPFSSMNVSSLRKAKFSFGPVMRSSQCIVEYQKLFGNFDRSKGFKLIVYSKQV</sequence>
<dbReference type="InterPro" id="IPR003406">
    <property type="entry name" value="Glyco_trans_14"/>
</dbReference>
<feature type="domain" description="At1g61320/AtMIF1 LRR" evidence="6">
    <location>
        <begin position="368"/>
        <end position="520"/>
    </location>
</feature>
<evidence type="ECO:0000256" key="1">
    <source>
        <dbReference type="ARBA" id="ARBA00004606"/>
    </source>
</evidence>
<dbReference type="Pfam" id="PF23622">
    <property type="entry name" value="LRR_At1g61320_AtMIF1"/>
    <property type="match status" value="2"/>
</dbReference>
<dbReference type="EMBL" id="JABTTQ020001835">
    <property type="protein sequence ID" value="KAK6128034.1"/>
    <property type="molecule type" value="Genomic_DNA"/>
</dbReference>
<dbReference type="Gene3D" id="3.80.10.10">
    <property type="entry name" value="Ribonuclease Inhibitor"/>
    <property type="match status" value="1"/>
</dbReference>
<gene>
    <name evidence="7" type="ORF">DH2020_038237</name>
</gene>
<keyword evidence="5" id="KW-0325">Glycoprotein</keyword>
<dbReference type="SUPFAM" id="SSF52058">
    <property type="entry name" value="L domain-like"/>
    <property type="match status" value="1"/>
</dbReference>
<protein>
    <recommendedName>
        <fullName evidence="6">At1g61320/AtMIF1 LRR domain-containing protein</fullName>
    </recommendedName>
</protein>
<evidence type="ECO:0000313" key="8">
    <source>
        <dbReference type="Proteomes" id="UP001318860"/>
    </source>
</evidence>
<dbReference type="Proteomes" id="UP001318860">
    <property type="component" value="Unassembled WGS sequence"/>
</dbReference>
<keyword evidence="4" id="KW-0472">Membrane</keyword>
<keyword evidence="3" id="KW-0808">Transferase</keyword>
<evidence type="ECO:0000259" key="6">
    <source>
        <dbReference type="Pfam" id="PF23622"/>
    </source>
</evidence>
<dbReference type="Pfam" id="PF02485">
    <property type="entry name" value="Branch"/>
    <property type="match status" value="1"/>
</dbReference>
<dbReference type="InterPro" id="IPR032675">
    <property type="entry name" value="LRR_dom_sf"/>
</dbReference>
<keyword evidence="8" id="KW-1185">Reference proteome</keyword>
<reference evidence="7 8" key="1">
    <citation type="journal article" date="2021" name="Comput. Struct. Biotechnol. J.">
        <title>De novo genome assembly of the potent medicinal plant Rehmannia glutinosa using nanopore technology.</title>
        <authorList>
            <person name="Ma L."/>
            <person name="Dong C."/>
            <person name="Song C."/>
            <person name="Wang X."/>
            <person name="Zheng X."/>
            <person name="Niu Y."/>
            <person name="Chen S."/>
            <person name="Feng W."/>
        </authorList>
    </citation>
    <scope>NUCLEOTIDE SEQUENCE [LARGE SCALE GENOMIC DNA]</scope>
    <source>
        <strain evidence="7">DH-2019</strain>
    </source>
</reference>
<dbReference type="PANTHER" id="PTHR31042:SF122">
    <property type="entry name" value="CORE-2_I-BRANCHING ENZYME"/>
    <property type="match status" value="1"/>
</dbReference>
<evidence type="ECO:0000313" key="7">
    <source>
        <dbReference type="EMBL" id="KAK6128034.1"/>
    </source>
</evidence>
<evidence type="ECO:0000256" key="4">
    <source>
        <dbReference type="ARBA" id="ARBA00023136"/>
    </source>
</evidence>
<dbReference type="InterPro" id="IPR055357">
    <property type="entry name" value="LRR_At1g61320_AtMIF1"/>
</dbReference>
<evidence type="ECO:0000256" key="2">
    <source>
        <dbReference type="ARBA" id="ARBA00022676"/>
    </source>
</evidence>
<evidence type="ECO:0000256" key="3">
    <source>
        <dbReference type="ARBA" id="ARBA00022679"/>
    </source>
</evidence>
<comment type="subcellular location">
    <subcellularLocation>
        <location evidence="1">Membrane</location>
        <topology evidence="1">Single-pass type II membrane protein</topology>
    </subcellularLocation>
</comment>
<comment type="caution">
    <text evidence="7">The sequence shown here is derived from an EMBL/GenBank/DDBJ whole genome shotgun (WGS) entry which is preliminary data.</text>
</comment>
<organism evidence="7 8">
    <name type="scientific">Rehmannia glutinosa</name>
    <name type="common">Chinese foxglove</name>
    <dbReference type="NCBI Taxonomy" id="99300"/>
    <lineage>
        <taxon>Eukaryota</taxon>
        <taxon>Viridiplantae</taxon>
        <taxon>Streptophyta</taxon>
        <taxon>Embryophyta</taxon>
        <taxon>Tracheophyta</taxon>
        <taxon>Spermatophyta</taxon>
        <taxon>Magnoliopsida</taxon>
        <taxon>eudicotyledons</taxon>
        <taxon>Gunneridae</taxon>
        <taxon>Pentapetalae</taxon>
        <taxon>asterids</taxon>
        <taxon>lamiids</taxon>
        <taxon>Lamiales</taxon>
        <taxon>Orobanchaceae</taxon>
        <taxon>Rehmannieae</taxon>
        <taxon>Rehmannia</taxon>
    </lineage>
</organism>
<dbReference type="PANTHER" id="PTHR31042">
    <property type="entry name" value="CORE-2/I-BRANCHING BETA-1,6-N-ACETYLGLUCOSAMINYLTRANSFERASE FAMILY PROTEIN-RELATED"/>
    <property type="match status" value="1"/>
</dbReference>
<name>A0ABR0UZ76_REHGL</name>
<dbReference type="InterPro" id="IPR044174">
    <property type="entry name" value="BC10-like"/>
</dbReference>
<feature type="domain" description="At1g61320/AtMIF1 LRR" evidence="6">
    <location>
        <begin position="522"/>
        <end position="621"/>
    </location>
</feature>